<protein>
    <submittedName>
        <fullName evidence="1">Protein tyrosine phosphatase</fullName>
    </submittedName>
</protein>
<sequence length="171" mass="18354">MRILYVCTGNICRSPTAELLTTAYAQEQGRTDLTAHSAGTNAMVGYGMEPTAALVLKQLGGNPEGFVARRLTPPIAEDADLIITMSERQRTKVLQLAPRKMHSTFTLKEAARLQQLSGARTVAELAVARAQTTAPGPEDVLDPIGRDEETFVAVGTEIADLLLPLLAALRI</sequence>
<dbReference type="EMBL" id="CP107551">
    <property type="protein sequence ID" value="UYP18448.1"/>
    <property type="molecule type" value="Genomic_DNA"/>
</dbReference>
<proteinExistence type="predicted"/>
<keyword evidence="2" id="KW-1185">Reference proteome</keyword>
<reference evidence="1" key="1">
    <citation type="submission" date="2022-10" db="EMBL/GenBank/DDBJ databases">
        <title>Rhodococcus ferula Z13 complete genome.</title>
        <authorList>
            <person name="Long X."/>
            <person name="Zang M."/>
        </authorList>
    </citation>
    <scope>NUCLEOTIDE SEQUENCE</scope>
    <source>
        <strain evidence="1">Z13</strain>
    </source>
</reference>
<name>A0ACD4DFJ2_9NOCA</name>
<dbReference type="Proteomes" id="UP001156484">
    <property type="component" value="Chromosome"/>
</dbReference>
<gene>
    <name evidence="1" type="ORF">OED52_17580</name>
</gene>
<evidence type="ECO:0000313" key="1">
    <source>
        <dbReference type="EMBL" id="UYP18448.1"/>
    </source>
</evidence>
<organism evidence="1 2">
    <name type="scientific">Rhodococcus sacchari</name>
    <dbReference type="NCBI Taxonomy" id="2962047"/>
    <lineage>
        <taxon>Bacteria</taxon>
        <taxon>Bacillati</taxon>
        <taxon>Actinomycetota</taxon>
        <taxon>Actinomycetes</taxon>
        <taxon>Mycobacteriales</taxon>
        <taxon>Nocardiaceae</taxon>
        <taxon>Rhodococcus</taxon>
    </lineage>
</organism>
<evidence type="ECO:0000313" key="2">
    <source>
        <dbReference type="Proteomes" id="UP001156484"/>
    </source>
</evidence>
<accession>A0ACD4DFJ2</accession>